<dbReference type="Pfam" id="PF20240">
    <property type="entry name" value="DUF6597"/>
    <property type="match status" value="1"/>
</dbReference>
<dbReference type="Proteomes" id="UP000289193">
    <property type="component" value="Unassembled WGS sequence"/>
</dbReference>
<keyword evidence="6" id="KW-1185">Reference proteome</keyword>
<evidence type="ECO:0000259" key="4">
    <source>
        <dbReference type="PROSITE" id="PS01124"/>
    </source>
</evidence>
<comment type="caution">
    <text evidence="5">The sequence shown here is derived from an EMBL/GenBank/DDBJ whole genome shotgun (WGS) entry which is preliminary data.</text>
</comment>
<dbReference type="InterPro" id="IPR018062">
    <property type="entry name" value="HTH_AraC-typ_CS"/>
</dbReference>
<keyword evidence="3" id="KW-0804">Transcription</keyword>
<keyword evidence="1" id="KW-0805">Transcription regulation</keyword>
<feature type="domain" description="HTH araC/xylS-type" evidence="4">
    <location>
        <begin position="170"/>
        <end position="271"/>
    </location>
</feature>
<dbReference type="InterPro" id="IPR050204">
    <property type="entry name" value="AraC_XylS_family_regulators"/>
</dbReference>
<evidence type="ECO:0000256" key="1">
    <source>
        <dbReference type="ARBA" id="ARBA00023015"/>
    </source>
</evidence>
<proteinExistence type="predicted"/>
<reference evidence="5 6" key="1">
    <citation type="submission" date="2017-10" db="EMBL/GenBank/DDBJ databases">
        <title>Genomics of the genus Arcobacter.</title>
        <authorList>
            <person name="Perez-Cataluna A."/>
            <person name="Figueras M.J."/>
        </authorList>
    </citation>
    <scope>NUCLEOTIDE SEQUENCE [LARGE SCALE GENOMIC DNA]</scope>
    <source>
        <strain evidence="5 6">CECT 7835</strain>
    </source>
</reference>
<evidence type="ECO:0000313" key="5">
    <source>
        <dbReference type="EMBL" id="RXK09471.1"/>
    </source>
</evidence>
<dbReference type="InterPro" id="IPR046532">
    <property type="entry name" value="DUF6597"/>
</dbReference>
<dbReference type="GO" id="GO:0003700">
    <property type="term" value="F:DNA-binding transcription factor activity"/>
    <property type="evidence" value="ECO:0007669"/>
    <property type="project" value="InterPro"/>
</dbReference>
<dbReference type="InterPro" id="IPR018060">
    <property type="entry name" value="HTH_AraC"/>
</dbReference>
<dbReference type="AlphaFoldDB" id="A0AAX2A9V3"/>
<keyword evidence="2" id="KW-0238">DNA-binding</keyword>
<dbReference type="EMBL" id="PDKM01000005">
    <property type="protein sequence ID" value="RXK09471.1"/>
    <property type="molecule type" value="Genomic_DNA"/>
</dbReference>
<protein>
    <recommendedName>
        <fullName evidence="4">HTH araC/xylS-type domain-containing protein</fullName>
    </recommendedName>
</protein>
<organism evidence="5 6">
    <name type="scientific">Halarcobacter bivalviorum</name>
    <dbReference type="NCBI Taxonomy" id="663364"/>
    <lineage>
        <taxon>Bacteria</taxon>
        <taxon>Pseudomonadati</taxon>
        <taxon>Campylobacterota</taxon>
        <taxon>Epsilonproteobacteria</taxon>
        <taxon>Campylobacterales</taxon>
        <taxon>Arcobacteraceae</taxon>
        <taxon>Halarcobacter</taxon>
    </lineage>
</organism>
<dbReference type="Pfam" id="PF12833">
    <property type="entry name" value="HTH_18"/>
    <property type="match status" value="1"/>
</dbReference>
<dbReference type="GO" id="GO:0043565">
    <property type="term" value="F:sequence-specific DNA binding"/>
    <property type="evidence" value="ECO:0007669"/>
    <property type="project" value="InterPro"/>
</dbReference>
<dbReference type="PROSITE" id="PS01124">
    <property type="entry name" value="HTH_ARAC_FAMILY_2"/>
    <property type="match status" value="1"/>
</dbReference>
<dbReference type="PANTHER" id="PTHR46796:SF13">
    <property type="entry name" value="HTH-TYPE TRANSCRIPTIONAL ACTIVATOR RHAS"/>
    <property type="match status" value="1"/>
</dbReference>
<evidence type="ECO:0000256" key="3">
    <source>
        <dbReference type="ARBA" id="ARBA00023163"/>
    </source>
</evidence>
<gene>
    <name evidence="5" type="ORF">CRV05_09170</name>
</gene>
<dbReference type="PANTHER" id="PTHR46796">
    <property type="entry name" value="HTH-TYPE TRANSCRIPTIONAL ACTIVATOR RHAS-RELATED"/>
    <property type="match status" value="1"/>
</dbReference>
<name>A0AAX2A9V3_9BACT</name>
<sequence length="286" mass="33879">MKKIVAYFNKELAEIGFKLYEPCKELKPYIFNYWKIEANLSEKKSLKILTDGSLGFVINFANPFSLEVNQKQILCSSPVTLTGQTKYPTIINFNKKIEAFGIRFNPGGAYRFFDEELFYFQNKNIDYKDSFWNFIEFFEKLKTCSEEQKVILCDEFLLKRLSLSKKENSKYTFKIIELINKRKGDISVEELSSYFNISARQIERVFKKELGLTVKLFIRIIRLRNTRDKISSLKVDTLTNTAYDNGFFDQAHFIKEFKSFMSETPKNYYSNKLQMAKELNYKKYKV</sequence>
<accession>A0AAX2A9V3</accession>
<dbReference type="PROSITE" id="PS00041">
    <property type="entry name" value="HTH_ARAC_FAMILY_1"/>
    <property type="match status" value="1"/>
</dbReference>
<evidence type="ECO:0000256" key="2">
    <source>
        <dbReference type="ARBA" id="ARBA00023125"/>
    </source>
</evidence>
<evidence type="ECO:0000313" key="6">
    <source>
        <dbReference type="Proteomes" id="UP000289193"/>
    </source>
</evidence>
<dbReference type="SMART" id="SM00342">
    <property type="entry name" value="HTH_ARAC"/>
    <property type="match status" value="1"/>
</dbReference>
<dbReference type="Gene3D" id="1.10.10.60">
    <property type="entry name" value="Homeodomain-like"/>
    <property type="match status" value="1"/>
</dbReference>